<dbReference type="EMBL" id="JAIZAY010000003">
    <property type="protein sequence ID" value="KAJ8045001.1"/>
    <property type="molecule type" value="Genomic_DNA"/>
</dbReference>
<dbReference type="SMART" id="SM00320">
    <property type="entry name" value="WD40"/>
    <property type="match status" value="7"/>
</dbReference>
<dbReference type="Pfam" id="PF12937">
    <property type="entry name" value="F-box-like"/>
    <property type="match status" value="1"/>
</dbReference>
<dbReference type="SUPFAM" id="SSF50978">
    <property type="entry name" value="WD40 repeat-like"/>
    <property type="match status" value="1"/>
</dbReference>
<dbReference type="SUPFAM" id="SSF63829">
    <property type="entry name" value="Calcium-dependent phosphotriesterase"/>
    <property type="match status" value="1"/>
</dbReference>
<keyword evidence="6" id="KW-1185">Reference proteome</keyword>
<evidence type="ECO:0000256" key="3">
    <source>
        <dbReference type="PROSITE-ProRule" id="PRU00221"/>
    </source>
</evidence>
<dbReference type="SMART" id="SM00256">
    <property type="entry name" value="FBOX"/>
    <property type="match status" value="1"/>
</dbReference>
<feature type="domain" description="F-box" evidence="4">
    <location>
        <begin position="52"/>
        <end position="98"/>
    </location>
</feature>
<dbReference type="Gene3D" id="1.20.1280.50">
    <property type="match status" value="1"/>
</dbReference>
<dbReference type="InterPro" id="IPR050995">
    <property type="entry name" value="WD-F-box_domain-protein"/>
</dbReference>
<keyword evidence="2" id="KW-0677">Repeat</keyword>
<dbReference type="Gene3D" id="2.130.10.10">
    <property type="entry name" value="YVTN repeat-like/Quinoprotein amine dehydrogenase"/>
    <property type="match status" value="2"/>
</dbReference>
<sequence>MRNIDEVLSILQENFDELSDEDQVAVLQKLILKCSLPQLKTLYLTLQPLIAVDFSHYLPQELISKIFGYLSAEDLSNVACCSKQWRDIANCDVLWHRLCENKGWLHYGTDHDLSSERPFSPSESSSVISSPTFVEENLIHFPSVLSQTCRWKETYIRASHLDKNWETGCYKVAPRLRGHKGKVTCLDSDGQVIVSGSMDSTVRVWDIFTGTCLHILEGHTDSVTCLQLLGSEIITGCADSVIRVYNVSSARCLKKLTGHEEGILRLKCQGGYLVTSAGDKTLRVWSWPSGKCQHTLRGHLDDIETFSLHNGLALSTSWDATCKVWDLAKGICMQTLKGHSEVVFCCQFDMVKAVTGGGDSLVKIWSLTSGTCTHTLEGHKDDVYCLQYDDDVIASGSADSSVRLWNHSGECLREMLEHIGVVRCLSLSNGRLVSGGDRKKIVVWDGKTGDLLNVVHRNPNLLHLMWVSDTKLITASPESPGVITLLSYW</sequence>
<feature type="repeat" description="WD" evidence="3">
    <location>
        <begin position="216"/>
        <end position="255"/>
    </location>
</feature>
<reference evidence="5" key="1">
    <citation type="submission" date="2021-10" db="EMBL/GenBank/DDBJ databases">
        <title>Tropical sea cucumber genome reveals ecological adaptation and Cuvierian tubules defense mechanism.</title>
        <authorList>
            <person name="Chen T."/>
        </authorList>
    </citation>
    <scope>NUCLEOTIDE SEQUENCE</scope>
    <source>
        <strain evidence="5">Nanhai2018</strain>
        <tissue evidence="5">Muscle</tissue>
    </source>
</reference>
<dbReference type="InterPro" id="IPR001680">
    <property type="entry name" value="WD40_rpt"/>
</dbReference>
<dbReference type="PROSITE" id="PS50082">
    <property type="entry name" value="WD_REPEATS_2"/>
    <property type="match status" value="6"/>
</dbReference>
<evidence type="ECO:0000256" key="2">
    <source>
        <dbReference type="ARBA" id="ARBA00022737"/>
    </source>
</evidence>
<feature type="repeat" description="WD" evidence="3">
    <location>
        <begin position="296"/>
        <end position="335"/>
    </location>
</feature>
<dbReference type="InterPro" id="IPR020472">
    <property type="entry name" value="WD40_PAC1"/>
</dbReference>
<dbReference type="AlphaFoldDB" id="A0A9Q1HHC2"/>
<evidence type="ECO:0000259" key="4">
    <source>
        <dbReference type="PROSITE" id="PS50181"/>
    </source>
</evidence>
<dbReference type="Proteomes" id="UP001152320">
    <property type="component" value="Chromosome 3"/>
</dbReference>
<evidence type="ECO:0000313" key="5">
    <source>
        <dbReference type="EMBL" id="KAJ8045001.1"/>
    </source>
</evidence>
<dbReference type="Pfam" id="PF00400">
    <property type="entry name" value="WD40"/>
    <property type="match status" value="7"/>
</dbReference>
<protein>
    <submittedName>
        <fullName evidence="5">F-box/WD repeat-containing protein 7</fullName>
    </submittedName>
</protein>
<dbReference type="PANTHER" id="PTHR14604">
    <property type="entry name" value="WD40 REPEAT PF20"/>
    <property type="match status" value="1"/>
</dbReference>
<evidence type="ECO:0000313" key="6">
    <source>
        <dbReference type="Proteomes" id="UP001152320"/>
    </source>
</evidence>
<dbReference type="PROSITE" id="PS00678">
    <property type="entry name" value="WD_REPEATS_1"/>
    <property type="match status" value="2"/>
</dbReference>
<organism evidence="5 6">
    <name type="scientific">Holothuria leucospilota</name>
    <name type="common">Black long sea cucumber</name>
    <name type="synonym">Mertensiothuria leucospilota</name>
    <dbReference type="NCBI Taxonomy" id="206669"/>
    <lineage>
        <taxon>Eukaryota</taxon>
        <taxon>Metazoa</taxon>
        <taxon>Echinodermata</taxon>
        <taxon>Eleutherozoa</taxon>
        <taxon>Echinozoa</taxon>
        <taxon>Holothuroidea</taxon>
        <taxon>Aspidochirotacea</taxon>
        <taxon>Aspidochirotida</taxon>
        <taxon>Holothuriidae</taxon>
        <taxon>Holothuria</taxon>
    </lineage>
</organism>
<feature type="repeat" description="WD" evidence="3">
    <location>
        <begin position="256"/>
        <end position="295"/>
    </location>
</feature>
<dbReference type="InterPro" id="IPR036322">
    <property type="entry name" value="WD40_repeat_dom_sf"/>
</dbReference>
<accession>A0A9Q1HHC2</accession>
<gene>
    <name evidence="5" type="ORF">HOLleu_07916</name>
</gene>
<dbReference type="InterPro" id="IPR015943">
    <property type="entry name" value="WD40/YVTN_repeat-like_dom_sf"/>
</dbReference>
<dbReference type="PROSITE" id="PS50294">
    <property type="entry name" value="WD_REPEATS_REGION"/>
    <property type="match status" value="2"/>
</dbReference>
<name>A0A9Q1HHC2_HOLLE</name>
<feature type="repeat" description="WD" evidence="3">
    <location>
        <begin position="376"/>
        <end position="406"/>
    </location>
</feature>
<dbReference type="PRINTS" id="PR00320">
    <property type="entry name" value="GPROTEINBRPT"/>
</dbReference>
<dbReference type="PANTHER" id="PTHR14604:SF4">
    <property type="entry name" value="F-BOX DOMAIN-CONTAINING PROTEIN"/>
    <property type="match status" value="1"/>
</dbReference>
<evidence type="ECO:0000256" key="1">
    <source>
        <dbReference type="ARBA" id="ARBA00022574"/>
    </source>
</evidence>
<comment type="caution">
    <text evidence="5">The sequence shown here is derived from an EMBL/GenBank/DDBJ whole genome shotgun (WGS) entry which is preliminary data.</text>
</comment>
<proteinExistence type="predicted"/>
<dbReference type="InterPro" id="IPR001810">
    <property type="entry name" value="F-box_dom"/>
</dbReference>
<dbReference type="OrthoDB" id="19711at2759"/>
<dbReference type="SUPFAM" id="SSF81383">
    <property type="entry name" value="F-box domain"/>
    <property type="match status" value="1"/>
</dbReference>
<dbReference type="PROSITE" id="PS50181">
    <property type="entry name" value="FBOX"/>
    <property type="match status" value="1"/>
</dbReference>
<keyword evidence="1 3" id="KW-0853">WD repeat</keyword>
<feature type="repeat" description="WD" evidence="3">
    <location>
        <begin position="336"/>
        <end position="375"/>
    </location>
</feature>
<dbReference type="CDD" id="cd00200">
    <property type="entry name" value="WD40"/>
    <property type="match status" value="1"/>
</dbReference>
<dbReference type="InterPro" id="IPR036047">
    <property type="entry name" value="F-box-like_dom_sf"/>
</dbReference>
<dbReference type="InterPro" id="IPR019775">
    <property type="entry name" value="WD40_repeat_CS"/>
</dbReference>
<feature type="repeat" description="WD" evidence="3">
    <location>
        <begin position="176"/>
        <end position="215"/>
    </location>
</feature>